<name>F8E2Z1_CORRG</name>
<dbReference type="Proteomes" id="UP000000492">
    <property type="component" value="Chromosome"/>
</dbReference>
<dbReference type="EC" id="3.5.1.88" evidence="2"/>
<accession>F8E2Z1</accession>
<protein>
    <recommendedName>
        <fullName evidence="2">Peptide deformylase</fullName>
        <shortName evidence="2">PDF</shortName>
        <ecNumber evidence="2">3.5.1.88</ecNumber>
    </recommendedName>
    <alternativeName>
        <fullName evidence="2">Polypeptide deformylase</fullName>
    </alternativeName>
</protein>
<dbReference type="Gene3D" id="3.90.45.10">
    <property type="entry name" value="Peptide deformylase"/>
    <property type="match status" value="1"/>
</dbReference>
<dbReference type="GO" id="GO:0046872">
    <property type="term" value="F:metal ion binding"/>
    <property type="evidence" value="ECO:0007669"/>
    <property type="project" value="UniProtKB-KW"/>
</dbReference>
<feature type="binding site" evidence="2">
    <location>
        <position position="108"/>
    </location>
    <ligand>
        <name>Fe cation</name>
        <dbReference type="ChEBI" id="CHEBI:24875"/>
    </ligand>
</feature>
<dbReference type="AlphaFoldDB" id="F8E2Z1"/>
<dbReference type="GO" id="GO:0042586">
    <property type="term" value="F:peptide deformylase activity"/>
    <property type="evidence" value="ECO:0007669"/>
    <property type="project" value="UniProtKB-UniRule"/>
</dbReference>
<feature type="binding site" evidence="2">
    <location>
        <position position="150"/>
    </location>
    <ligand>
        <name>Fe cation</name>
        <dbReference type="ChEBI" id="CHEBI:24875"/>
    </ligand>
</feature>
<dbReference type="NCBIfam" id="TIGR00079">
    <property type="entry name" value="pept_deformyl"/>
    <property type="match status" value="1"/>
</dbReference>
<comment type="function">
    <text evidence="2">Removes the formyl group from the N-terminal Met of newly synthesized proteins. Requires at least a dipeptide for an efficient rate of reaction. N-terminal L-methionine is a prerequisite for activity but the enzyme has broad specificity at other positions.</text>
</comment>
<evidence type="ECO:0000313" key="4">
    <source>
        <dbReference type="Proteomes" id="UP000000492"/>
    </source>
</evidence>
<dbReference type="STRING" id="662755.CRES_1095"/>
<keyword evidence="4" id="KW-1185">Reference proteome</keyword>
<reference evidence="3 4" key="1">
    <citation type="journal article" date="2012" name="BMC Genomics">
        <title>Complete genome sequence, lifestyle, and multi-drug resistance of the human pathogen Corynebacterium resistens DSM 45100 isolated from blood samples of a leukemia patient.</title>
        <authorList>
            <person name="Schroder J."/>
            <person name="Maus I."/>
            <person name="Meyer K."/>
            <person name="Wordemann S."/>
            <person name="Blom J."/>
            <person name="Jaenicke S."/>
            <person name="Schneider J."/>
            <person name="Trost E."/>
            <person name="Tauch A."/>
        </authorList>
    </citation>
    <scope>NUCLEOTIDE SEQUENCE [LARGE SCALE GENOMIC DNA]</scope>
    <source>
        <strain evidence="4">DSM 45100 / JCM 12819 / CCUG 50093 / GTC 2026 / SICGH 158</strain>
    </source>
</reference>
<dbReference type="HAMAP" id="MF_00163">
    <property type="entry name" value="Pep_deformylase"/>
    <property type="match status" value="1"/>
</dbReference>
<keyword evidence="2 3" id="KW-0378">Hydrolase</keyword>
<dbReference type="InterPro" id="IPR023635">
    <property type="entry name" value="Peptide_deformylase"/>
</dbReference>
<evidence type="ECO:0000313" key="3">
    <source>
        <dbReference type="EMBL" id="AEI09451.1"/>
    </source>
</evidence>
<organism evidence="3 4">
    <name type="scientific">Corynebacterium resistens (strain DSM 45100 / JCM 12819 / GTC 2026 / SICGH 158)</name>
    <dbReference type="NCBI Taxonomy" id="662755"/>
    <lineage>
        <taxon>Bacteria</taxon>
        <taxon>Bacillati</taxon>
        <taxon>Actinomycetota</taxon>
        <taxon>Actinomycetes</taxon>
        <taxon>Mycobacteriales</taxon>
        <taxon>Corynebacteriaceae</taxon>
        <taxon>Corynebacterium</taxon>
    </lineage>
</organism>
<sequence>MVPTPGRVSISVRLEPMTVLPMRYFGDPVLRTVADPIAPAQVGESSVRTLVADMLETMDHYGGVGLAANQVGVTKRVFVYDCDGDRGHIINPEWQRIGDEEQTGPEGCLSVPGIGGTVTRAMRVRVTGLTVDGEPIDREVTELLARCVQHETDHLNGIMFLKHLSSEERKEAMKEIRQAEWFNA</sequence>
<evidence type="ECO:0000256" key="2">
    <source>
        <dbReference type="HAMAP-Rule" id="MF_00163"/>
    </source>
</evidence>
<keyword evidence="2" id="KW-0408">Iron</keyword>
<feature type="binding site" evidence="2">
    <location>
        <position position="154"/>
    </location>
    <ligand>
        <name>Fe cation</name>
        <dbReference type="ChEBI" id="CHEBI:24875"/>
    </ligand>
</feature>
<dbReference type="KEGG" id="crd:CRES_1095"/>
<dbReference type="PANTHER" id="PTHR10458:SF22">
    <property type="entry name" value="PEPTIDE DEFORMYLASE"/>
    <property type="match status" value="1"/>
</dbReference>
<dbReference type="CDD" id="cd00487">
    <property type="entry name" value="Pep_deformylase"/>
    <property type="match status" value="1"/>
</dbReference>
<proteinExistence type="inferred from homology"/>
<dbReference type="SUPFAM" id="SSF56420">
    <property type="entry name" value="Peptide deformylase"/>
    <property type="match status" value="1"/>
</dbReference>
<comment type="cofactor">
    <cofactor evidence="2">
        <name>Fe(2+)</name>
        <dbReference type="ChEBI" id="CHEBI:29033"/>
    </cofactor>
    <text evidence="2">Binds 1 Fe(2+) ion.</text>
</comment>
<dbReference type="eggNOG" id="COG0242">
    <property type="taxonomic scope" value="Bacteria"/>
</dbReference>
<keyword evidence="2" id="KW-0479">Metal-binding</keyword>
<gene>
    <name evidence="3" type="primary">defA</name>
    <name evidence="2" type="synonym">def</name>
    <name evidence="3" type="ordered locus">CRES_1095</name>
</gene>
<dbReference type="GO" id="GO:0006412">
    <property type="term" value="P:translation"/>
    <property type="evidence" value="ECO:0007669"/>
    <property type="project" value="UniProtKB-UniRule"/>
</dbReference>
<comment type="catalytic activity">
    <reaction evidence="2">
        <text>N-terminal N-formyl-L-methionyl-[peptide] + H2O = N-terminal L-methionyl-[peptide] + formate</text>
        <dbReference type="Rhea" id="RHEA:24420"/>
        <dbReference type="Rhea" id="RHEA-COMP:10639"/>
        <dbReference type="Rhea" id="RHEA-COMP:10640"/>
        <dbReference type="ChEBI" id="CHEBI:15377"/>
        <dbReference type="ChEBI" id="CHEBI:15740"/>
        <dbReference type="ChEBI" id="CHEBI:49298"/>
        <dbReference type="ChEBI" id="CHEBI:64731"/>
        <dbReference type="EC" id="3.5.1.88"/>
    </reaction>
</comment>
<evidence type="ECO:0000256" key="1">
    <source>
        <dbReference type="ARBA" id="ARBA00010759"/>
    </source>
</evidence>
<feature type="active site" evidence="2">
    <location>
        <position position="151"/>
    </location>
</feature>
<dbReference type="HOGENOM" id="CLU_061901_1_2_11"/>
<dbReference type="PRINTS" id="PR01576">
    <property type="entry name" value="PDEFORMYLASE"/>
</dbReference>
<dbReference type="PIRSF" id="PIRSF004749">
    <property type="entry name" value="Pep_def"/>
    <property type="match status" value="1"/>
</dbReference>
<dbReference type="NCBIfam" id="NF001159">
    <property type="entry name" value="PRK00150.1-3"/>
    <property type="match status" value="1"/>
</dbReference>
<keyword evidence="2" id="KW-0648">Protein biosynthesis</keyword>
<dbReference type="Pfam" id="PF01327">
    <property type="entry name" value="Pep_deformylase"/>
    <property type="match status" value="1"/>
</dbReference>
<comment type="similarity">
    <text evidence="1 2">Belongs to the polypeptide deformylase family.</text>
</comment>
<dbReference type="InterPro" id="IPR036821">
    <property type="entry name" value="Peptide_deformylase_sf"/>
</dbReference>
<dbReference type="EMBL" id="CP002857">
    <property type="protein sequence ID" value="AEI09451.1"/>
    <property type="molecule type" value="Genomic_DNA"/>
</dbReference>
<dbReference type="PANTHER" id="PTHR10458">
    <property type="entry name" value="PEPTIDE DEFORMYLASE"/>
    <property type="match status" value="1"/>
</dbReference>